<dbReference type="Proteomes" id="UP000077623">
    <property type="component" value="Unassembled WGS sequence"/>
</dbReference>
<dbReference type="Pfam" id="PF02033">
    <property type="entry name" value="RBFA"/>
    <property type="match status" value="1"/>
</dbReference>
<keyword evidence="1 2" id="KW-0690">Ribosome biogenesis</keyword>
<comment type="similarity">
    <text evidence="2">Belongs to the RbfA family.</text>
</comment>
<evidence type="ECO:0000313" key="3">
    <source>
        <dbReference type="EMBL" id="OAL10399.1"/>
    </source>
</evidence>
<comment type="function">
    <text evidence="2">One of several proteins that assist in the late maturation steps of the functional core of the 30S ribosomal subunit. Associates with free 30S ribosomal subunits (but not with 30S subunits that are part of 70S ribosomes or polysomes). Required for efficient processing of 16S rRNA. May interact with the 5'-terminal helix region of 16S rRNA.</text>
</comment>
<dbReference type="PANTHER" id="PTHR33515">
    <property type="entry name" value="RIBOSOME-BINDING FACTOR A, CHLOROPLASTIC-RELATED"/>
    <property type="match status" value="1"/>
</dbReference>
<accession>A0A1A9QFB7</accession>
<protein>
    <recommendedName>
        <fullName evidence="2">Ribosome-binding factor A</fullName>
    </recommendedName>
</protein>
<keyword evidence="4" id="KW-1185">Reference proteome</keyword>
<gene>
    <name evidence="2" type="primary">rbfA</name>
    <name evidence="3" type="ORF">A6V39_03115</name>
</gene>
<dbReference type="InterPro" id="IPR015946">
    <property type="entry name" value="KH_dom-like_a/b"/>
</dbReference>
<sequence>MESIESKKFSKNLHKVLLRILSEKLEDPIFKRVTINFVKVSKDKTFATVYLDLVNNTKPKLVLEKLNKLNGFFKVLLTQALGKYRVPFLRFVNDEDFNRARKVESLIDEATKNLEDA</sequence>
<comment type="caution">
    <text evidence="3">The sequence shown here is derived from an EMBL/GenBank/DDBJ whole genome shotgun (WGS) entry which is preliminary data.</text>
</comment>
<organism evidence="3 4">
    <name type="scientific">Candidatus Mycoplasma haematobovis</name>
    <dbReference type="NCBI Taxonomy" id="432608"/>
    <lineage>
        <taxon>Bacteria</taxon>
        <taxon>Bacillati</taxon>
        <taxon>Mycoplasmatota</taxon>
        <taxon>Mollicutes</taxon>
        <taxon>Mycoplasmataceae</taxon>
        <taxon>Mycoplasma</taxon>
    </lineage>
</organism>
<dbReference type="EMBL" id="LWUJ01000011">
    <property type="protein sequence ID" value="OAL10399.1"/>
    <property type="molecule type" value="Genomic_DNA"/>
</dbReference>
<dbReference type="RefSeq" id="WP_187150241.1">
    <property type="nucleotide sequence ID" value="NZ_LWUJ01000011.1"/>
</dbReference>
<dbReference type="InterPro" id="IPR000238">
    <property type="entry name" value="RbfA"/>
</dbReference>
<name>A0A1A9QFB7_9MOLU</name>
<comment type="subcellular location">
    <subcellularLocation>
        <location evidence="2">Cytoplasm</location>
    </subcellularLocation>
</comment>
<keyword evidence="2" id="KW-0963">Cytoplasm</keyword>
<dbReference type="AlphaFoldDB" id="A0A1A9QFB7"/>
<dbReference type="GO" id="GO:0030490">
    <property type="term" value="P:maturation of SSU-rRNA"/>
    <property type="evidence" value="ECO:0007669"/>
    <property type="project" value="UniProtKB-UniRule"/>
</dbReference>
<comment type="subunit">
    <text evidence="2">Monomer. Binds 30S ribosomal subunits, but not 50S ribosomal subunits or 70S ribosomes.</text>
</comment>
<dbReference type="STRING" id="432608.A6V39_03115"/>
<dbReference type="SUPFAM" id="SSF89919">
    <property type="entry name" value="Ribosome-binding factor A, RbfA"/>
    <property type="match status" value="1"/>
</dbReference>
<dbReference type="InterPro" id="IPR023799">
    <property type="entry name" value="RbfA_dom_sf"/>
</dbReference>
<dbReference type="Gene3D" id="3.30.300.20">
    <property type="match status" value="1"/>
</dbReference>
<evidence type="ECO:0000256" key="2">
    <source>
        <dbReference type="HAMAP-Rule" id="MF_00003"/>
    </source>
</evidence>
<evidence type="ECO:0000313" key="4">
    <source>
        <dbReference type="Proteomes" id="UP000077623"/>
    </source>
</evidence>
<dbReference type="HAMAP" id="MF_00003">
    <property type="entry name" value="RbfA"/>
    <property type="match status" value="1"/>
</dbReference>
<proteinExistence type="inferred from homology"/>
<dbReference type="PANTHER" id="PTHR33515:SF1">
    <property type="entry name" value="RIBOSOME-BINDING FACTOR A, CHLOROPLASTIC-RELATED"/>
    <property type="match status" value="1"/>
</dbReference>
<reference evidence="4" key="1">
    <citation type="submission" date="2016-04" db="EMBL/GenBank/DDBJ databases">
        <authorList>
            <person name="Quiroz-Castaneda R.E."/>
            <person name="Martinez-Ocampo F."/>
        </authorList>
    </citation>
    <scope>NUCLEOTIDE SEQUENCE [LARGE SCALE GENOMIC DNA]</scope>
    <source>
        <strain evidence="4">INIFAP01</strain>
    </source>
</reference>
<dbReference type="GO" id="GO:0043024">
    <property type="term" value="F:ribosomal small subunit binding"/>
    <property type="evidence" value="ECO:0007669"/>
    <property type="project" value="TreeGrafter"/>
</dbReference>
<dbReference type="NCBIfam" id="TIGR00082">
    <property type="entry name" value="rbfA"/>
    <property type="match status" value="1"/>
</dbReference>
<dbReference type="GO" id="GO:0005829">
    <property type="term" value="C:cytosol"/>
    <property type="evidence" value="ECO:0007669"/>
    <property type="project" value="TreeGrafter"/>
</dbReference>
<evidence type="ECO:0000256" key="1">
    <source>
        <dbReference type="ARBA" id="ARBA00022517"/>
    </source>
</evidence>